<evidence type="ECO:0000313" key="1">
    <source>
        <dbReference type="EMBL" id="GAI70249.1"/>
    </source>
</evidence>
<organism evidence="1">
    <name type="scientific">marine sediment metagenome</name>
    <dbReference type="NCBI Taxonomy" id="412755"/>
    <lineage>
        <taxon>unclassified sequences</taxon>
        <taxon>metagenomes</taxon>
        <taxon>ecological metagenomes</taxon>
    </lineage>
</organism>
<protein>
    <submittedName>
        <fullName evidence="1">Uncharacterized protein</fullName>
    </submittedName>
</protein>
<dbReference type="EMBL" id="BARV01044219">
    <property type="protein sequence ID" value="GAI70249.1"/>
    <property type="molecule type" value="Genomic_DNA"/>
</dbReference>
<dbReference type="AlphaFoldDB" id="X1SQZ4"/>
<gene>
    <name evidence="1" type="ORF">S06H3_65575</name>
</gene>
<comment type="caution">
    <text evidence="1">The sequence shown here is derived from an EMBL/GenBank/DDBJ whole genome shotgun (WGS) entry which is preliminary data.</text>
</comment>
<reference evidence="1" key="1">
    <citation type="journal article" date="2014" name="Front. Microbiol.">
        <title>High frequency of phylogenetically diverse reductive dehalogenase-homologous genes in deep subseafloor sedimentary metagenomes.</title>
        <authorList>
            <person name="Kawai M."/>
            <person name="Futagami T."/>
            <person name="Toyoda A."/>
            <person name="Takaki Y."/>
            <person name="Nishi S."/>
            <person name="Hori S."/>
            <person name="Arai W."/>
            <person name="Tsubouchi T."/>
            <person name="Morono Y."/>
            <person name="Uchiyama I."/>
            <person name="Ito T."/>
            <person name="Fujiyama A."/>
            <person name="Inagaki F."/>
            <person name="Takami H."/>
        </authorList>
    </citation>
    <scope>NUCLEOTIDE SEQUENCE</scope>
    <source>
        <strain evidence="1">Expedition CK06-06</strain>
    </source>
</reference>
<accession>X1SQZ4</accession>
<feature type="non-terminal residue" evidence="1">
    <location>
        <position position="1"/>
    </location>
</feature>
<name>X1SQZ4_9ZZZZ</name>
<proteinExistence type="predicted"/>
<sequence>LSKLESPNPAASAMLAWILTNWGKLAETLGSNYQKKGIWISTKPNFIIKVLTPGIKGCPQLPGTMDNFA</sequence>